<evidence type="ECO:0000313" key="1">
    <source>
        <dbReference type="EMBL" id="KAH3720871.1"/>
    </source>
</evidence>
<name>A0A9D4CC39_DREPO</name>
<comment type="caution">
    <text evidence="1">The sequence shown here is derived from an EMBL/GenBank/DDBJ whole genome shotgun (WGS) entry which is preliminary data.</text>
</comment>
<evidence type="ECO:0000313" key="2">
    <source>
        <dbReference type="Proteomes" id="UP000828390"/>
    </source>
</evidence>
<protein>
    <submittedName>
        <fullName evidence="1">Uncharacterized protein</fullName>
    </submittedName>
</protein>
<accession>A0A9D4CC39</accession>
<proteinExistence type="predicted"/>
<keyword evidence="2" id="KW-1185">Reference proteome</keyword>
<sequence>MVWSLTLHICSKLEENVREMSSANLVNTNEQHKKEKQWRINADAKNKASFRNKLTECIDPLDPSKYPHSLENTVTGTIAPPPYNILNLMAGQMG</sequence>
<gene>
    <name evidence="1" type="ORF">DPMN_063781</name>
</gene>
<dbReference type="AlphaFoldDB" id="A0A9D4CC39"/>
<dbReference type="EMBL" id="JAIWYP010000013">
    <property type="protein sequence ID" value="KAH3720871.1"/>
    <property type="molecule type" value="Genomic_DNA"/>
</dbReference>
<reference evidence="1" key="2">
    <citation type="submission" date="2020-11" db="EMBL/GenBank/DDBJ databases">
        <authorList>
            <person name="McCartney M.A."/>
            <person name="Auch B."/>
            <person name="Kono T."/>
            <person name="Mallez S."/>
            <person name="Becker A."/>
            <person name="Gohl D.M."/>
            <person name="Silverstein K.A.T."/>
            <person name="Koren S."/>
            <person name="Bechman K.B."/>
            <person name="Herman A."/>
            <person name="Abrahante J.E."/>
            <person name="Garbe J."/>
        </authorList>
    </citation>
    <scope>NUCLEOTIDE SEQUENCE</scope>
    <source>
        <strain evidence="1">Duluth1</strain>
        <tissue evidence="1">Whole animal</tissue>
    </source>
</reference>
<reference evidence="1" key="1">
    <citation type="journal article" date="2019" name="bioRxiv">
        <title>The Genome of the Zebra Mussel, Dreissena polymorpha: A Resource for Invasive Species Research.</title>
        <authorList>
            <person name="McCartney M.A."/>
            <person name="Auch B."/>
            <person name="Kono T."/>
            <person name="Mallez S."/>
            <person name="Zhang Y."/>
            <person name="Obille A."/>
            <person name="Becker A."/>
            <person name="Abrahante J.E."/>
            <person name="Garbe J."/>
            <person name="Badalamenti J.P."/>
            <person name="Herman A."/>
            <person name="Mangelson H."/>
            <person name="Liachko I."/>
            <person name="Sullivan S."/>
            <person name="Sone E.D."/>
            <person name="Koren S."/>
            <person name="Silverstein K.A.T."/>
            <person name="Beckman K.B."/>
            <person name="Gohl D.M."/>
        </authorList>
    </citation>
    <scope>NUCLEOTIDE SEQUENCE</scope>
    <source>
        <strain evidence="1">Duluth1</strain>
        <tissue evidence="1">Whole animal</tissue>
    </source>
</reference>
<dbReference type="Proteomes" id="UP000828390">
    <property type="component" value="Unassembled WGS sequence"/>
</dbReference>
<organism evidence="1 2">
    <name type="scientific">Dreissena polymorpha</name>
    <name type="common">Zebra mussel</name>
    <name type="synonym">Mytilus polymorpha</name>
    <dbReference type="NCBI Taxonomy" id="45954"/>
    <lineage>
        <taxon>Eukaryota</taxon>
        <taxon>Metazoa</taxon>
        <taxon>Spiralia</taxon>
        <taxon>Lophotrochozoa</taxon>
        <taxon>Mollusca</taxon>
        <taxon>Bivalvia</taxon>
        <taxon>Autobranchia</taxon>
        <taxon>Heteroconchia</taxon>
        <taxon>Euheterodonta</taxon>
        <taxon>Imparidentia</taxon>
        <taxon>Neoheterodontei</taxon>
        <taxon>Myida</taxon>
        <taxon>Dreissenoidea</taxon>
        <taxon>Dreissenidae</taxon>
        <taxon>Dreissena</taxon>
    </lineage>
</organism>